<dbReference type="OrthoDB" id="48317at2759"/>
<evidence type="ECO:0000256" key="1">
    <source>
        <dbReference type="ARBA" id="ARBA00008072"/>
    </source>
</evidence>
<dbReference type="PANTHER" id="PTHR45348:SF6">
    <property type="entry name" value="TRANS-ENOYL REDUCTASE APDC"/>
    <property type="match status" value="1"/>
</dbReference>
<dbReference type="GeneID" id="63837780"/>
<keyword evidence="6" id="KW-1185">Reference proteome</keyword>
<dbReference type="AlphaFoldDB" id="A0A9P5CLG4"/>
<keyword evidence="2" id="KW-0521">NADP</keyword>
<dbReference type="EMBL" id="MU032349">
    <property type="protein sequence ID" value="KAF3763038.1"/>
    <property type="molecule type" value="Genomic_DNA"/>
</dbReference>
<comment type="similarity">
    <text evidence="1">Belongs to the zinc-containing alcohol dehydrogenase family.</text>
</comment>
<dbReference type="Pfam" id="PF08240">
    <property type="entry name" value="ADH_N"/>
    <property type="match status" value="1"/>
</dbReference>
<accession>A0A9P5CLG4</accession>
<dbReference type="Gene3D" id="3.40.50.720">
    <property type="entry name" value="NAD(P)-binding Rossmann-like Domain"/>
    <property type="match status" value="1"/>
</dbReference>
<feature type="domain" description="Enoyl reductase (ER)" evidence="4">
    <location>
        <begin position="19"/>
        <end position="357"/>
    </location>
</feature>
<dbReference type="InterPro" id="IPR013149">
    <property type="entry name" value="ADH-like_C"/>
</dbReference>
<evidence type="ECO:0000256" key="3">
    <source>
        <dbReference type="ARBA" id="ARBA00023002"/>
    </source>
</evidence>
<keyword evidence="3" id="KW-0560">Oxidoreductase</keyword>
<dbReference type="PANTHER" id="PTHR45348">
    <property type="entry name" value="HYPOTHETICAL OXIDOREDUCTASE (EUROFUNG)"/>
    <property type="match status" value="1"/>
</dbReference>
<dbReference type="SUPFAM" id="SSF50129">
    <property type="entry name" value="GroES-like"/>
    <property type="match status" value="1"/>
</dbReference>
<dbReference type="InterPro" id="IPR047122">
    <property type="entry name" value="Trans-enoyl_RdTase-like"/>
</dbReference>
<protein>
    <submittedName>
        <fullName evidence="5">GroES-like protein</fullName>
    </submittedName>
</protein>
<evidence type="ECO:0000256" key="2">
    <source>
        <dbReference type="ARBA" id="ARBA00022857"/>
    </source>
</evidence>
<dbReference type="SMART" id="SM00829">
    <property type="entry name" value="PKS_ER"/>
    <property type="match status" value="1"/>
</dbReference>
<dbReference type="Gene3D" id="3.90.180.10">
    <property type="entry name" value="Medium-chain alcohol dehydrogenases, catalytic domain"/>
    <property type="match status" value="1"/>
</dbReference>
<name>A0A9P5CLG4_CRYP1</name>
<dbReference type="InterPro" id="IPR020843">
    <property type="entry name" value="ER"/>
</dbReference>
<organism evidence="5 6">
    <name type="scientific">Cryphonectria parasitica (strain ATCC 38755 / EP155)</name>
    <dbReference type="NCBI Taxonomy" id="660469"/>
    <lineage>
        <taxon>Eukaryota</taxon>
        <taxon>Fungi</taxon>
        <taxon>Dikarya</taxon>
        <taxon>Ascomycota</taxon>
        <taxon>Pezizomycotina</taxon>
        <taxon>Sordariomycetes</taxon>
        <taxon>Sordariomycetidae</taxon>
        <taxon>Diaporthales</taxon>
        <taxon>Cryphonectriaceae</taxon>
        <taxon>Cryphonectria-Endothia species complex</taxon>
        <taxon>Cryphonectria</taxon>
    </lineage>
</organism>
<dbReference type="SUPFAM" id="SSF51735">
    <property type="entry name" value="NAD(P)-binding Rossmann-fold domains"/>
    <property type="match status" value="1"/>
</dbReference>
<proteinExistence type="inferred from homology"/>
<evidence type="ECO:0000313" key="6">
    <source>
        <dbReference type="Proteomes" id="UP000803844"/>
    </source>
</evidence>
<dbReference type="Proteomes" id="UP000803844">
    <property type="component" value="Unassembled WGS sequence"/>
</dbReference>
<reference evidence="5" key="1">
    <citation type="journal article" date="2020" name="Phytopathology">
        <title>Genome sequence of the chestnut blight fungus Cryphonectria parasitica EP155: A fundamental resource for an archetypical invasive plant pathogen.</title>
        <authorList>
            <person name="Crouch J.A."/>
            <person name="Dawe A."/>
            <person name="Aerts A."/>
            <person name="Barry K."/>
            <person name="Churchill A.C.L."/>
            <person name="Grimwood J."/>
            <person name="Hillman B."/>
            <person name="Milgroom M.G."/>
            <person name="Pangilinan J."/>
            <person name="Smith M."/>
            <person name="Salamov A."/>
            <person name="Schmutz J."/>
            <person name="Yadav J."/>
            <person name="Grigoriev I.V."/>
            <person name="Nuss D."/>
        </authorList>
    </citation>
    <scope>NUCLEOTIDE SEQUENCE</scope>
    <source>
        <strain evidence="5">EP155</strain>
    </source>
</reference>
<dbReference type="InterPro" id="IPR011032">
    <property type="entry name" value="GroES-like_sf"/>
</dbReference>
<dbReference type="GO" id="GO:0016651">
    <property type="term" value="F:oxidoreductase activity, acting on NAD(P)H"/>
    <property type="evidence" value="ECO:0007669"/>
    <property type="project" value="InterPro"/>
</dbReference>
<dbReference type="Pfam" id="PF00107">
    <property type="entry name" value="ADH_zinc_N"/>
    <property type="match status" value="1"/>
</dbReference>
<dbReference type="InterPro" id="IPR036291">
    <property type="entry name" value="NAD(P)-bd_dom_sf"/>
</dbReference>
<evidence type="ECO:0000259" key="4">
    <source>
        <dbReference type="SMART" id="SM00829"/>
    </source>
</evidence>
<comment type="caution">
    <text evidence="5">The sequence shown here is derived from an EMBL/GenBank/DDBJ whole genome shotgun (WGS) entry which is preliminary data.</text>
</comment>
<dbReference type="RefSeq" id="XP_040774017.1">
    <property type="nucleotide sequence ID" value="XM_040920651.1"/>
</dbReference>
<gene>
    <name evidence="5" type="ORF">M406DRAFT_331608</name>
</gene>
<sequence>MLAAKLPISQTAILQNENGSPKLMEGVPLPSPKAGTVIVKTVAVALNPSDNKMGAAFPTPGSVVGMDFSGTVAFIPPGTTTDLRLGDRVCGMVHGSNPGDLTNGAFAEYVRARPEFLLPVPPTLSMEEAATLGVALMTNLLALWEPSALGLAATADPDKPAEKPFPVLVYGGSTATGTIALQLLRLSGLTPIAVCSPRNFDLARDRGAAAALDYMRPDLVAEIQRLTGGKLRYVYDCIADPETVAHCYAAIGRTGGRYASLELVPEALRTRRAVRLKLVLAYEASGEDVPLSNGYETLGDLEKRALAERYIGVFRGLLDKGLLKTHPIQNLGGGLQRVLEGLKMLRSGAVSGQKLVVTM</sequence>
<dbReference type="CDD" id="cd08249">
    <property type="entry name" value="enoyl_reductase_like"/>
    <property type="match status" value="1"/>
</dbReference>
<evidence type="ECO:0000313" key="5">
    <source>
        <dbReference type="EMBL" id="KAF3763038.1"/>
    </source>
</evidence>
<dbReference type="InterPro" id="IPR013154">
    <property type="entry name" value="ADH-like_N"/>
</dbReference>